<evidence type="ECO:0000256" key="5">
    <source>
        <dbReference type="ARBA" id="ARBA00022989"/>
    </source>
</evidence>
<keyword evidence="2 7" id="KW-0813">Transport</keyword>
<dbReference type="PANTHER" id="PTHR43744">
    <property type="entry name" value="ABC TRANSPORTER PERMEASE PROTEIN MG189-RELATED-RELATED"/>
    <property type="match status" value="1"/>
</dbReference>
<dbReference type="EMBL" id="LDRV01000089">
    <property type="protein sequence ID" value="KTS09358.1"/>
    <property type="molecule type" value="Genomic_DNA"/>
</dbReference>
<comment type="subcellular location">
    <subcellularLocation>
        <location evidence="1 7">Cell membrane</location>
        <topology evidence="1 7">Multi-pass membrane protein</topology>
    </subcellularLocation>
</comment>
<accession>A0A147F5A2</accession>
<evidence type="ECO:0000256" key="1">
    <source>
        <dbReference type="ARBA" id="ARBA00004651"/>
    </source>
</evidence>
<gene>
    <name evidence="10" type="ORF">RSA3_13525</name>
</gene>
<dbReference type="GO" id="GO:0005886">
    <property type="term" value="C:plasma membrane"/>
    <property type="evidence" value="ECO:0007669"/>
    <property type="project" value="UniProtKB-SubCell"/>
</dbReference>
<feature type="transmembrane region" description="Helical" evidence="7">
    <location>
        <begin position="106"/>
        <end position="132"/>
    </location>
</feature>
<keyword evidence="6 7" id="KW-0472">Membrane</keyword>
<feature type="transmembrane region" description="Helical" evidence="7">
    <location>
        <begin position="43"/>
        <end position="68"/>
    </location>
</feature>
<evidence type="ECO:0000256" key="2">
    <source>
        <dbReference type="ARBA" id="ARBA00022448"/>
    </source>
</evidence>
<feature type="transmembrane region" description="Helical" evidence="7">
    <location>
        <begin position="175"/>
        <end position="196"/>
    </location>
</feature>
<comment type="caution">
    <text evidence="10">The sequence shown here is derived from an EMBL/GenBank/DDBJ whole genome shotgun (WGS) entry which is preliminary data.</text>
</comment>
<dbReference type="Proteomes" id="UP000072189">
    <property type="component" value="Unassembled WGS sequence"/>
</dbReference>
<evidence type="ECO:0000256" key="8">
    <source>
        <dbReference type="SAM" id="MobiDB-lite"/>
    </source>
</evidence>
<keyword evidence="3" id="KW-1003">Cell membrane</keyword>
<dbReference type="GO" id="GO:0055085">
    <property type="term" value="P:transmembrane transport"/>
    <property type="evidence" value="ECO:0007669"/>
    <property type="project" value="InterPro"/>
</dbReference>
<dbReference type="Pfam" id="PF00528">
    <property type="entry name" value="BPD_transp_1"/>
    <property type="match status" value="1"/>
</dbReference>
<dbReference type="InterPro" id="IPR000515">
    <property type="entry name" value="MetI-like"/>
</dbReference>
<keyword evidence="5 7" id="KW-1133">Transmembrane helix</keyword>
<evidence type="ECO:0000256" key="7">
    <source>
        <dbReference type="RuleBase" id="RU363032"/>
    </source>
</evidence>
<dbReference type="InterPro" id="IPR035906">
    <property type="entry name" value="MetI-like_sf"/>
</dbReference>
<evidence type="ECO:0000256" key="3">
    <source>
        <dbReference type="ARBA" id="ARBA00022475"/>
    </source>
</evidence>
<feature type="region of interest" description="Disordered" evidence="8">
    <location>
        <begin position="1"/>
        <end position="38"/>
    </location>
</feature>
<feature type="transmembrane region" description="Helical" evidence="7">
    <location>
        <begin position="217"/>
        <end position="239"/>
    </location>
</feature>
<dbReference type="RefSeq" id="WP_058596974.1">
    <property type="nucleotide sequence ID" value="NZ_JBFBMN010000002.1"/>
</dbReference>
<dbReference type="OrthoDB" id="2063054at2"/>
<dbReference type="AlphaFoldDB" id="A0A147F5A2"/>
<dbReference type="CDD" id="cd06261">
    <property type="entry name" value="TM_PBP2"/>
    <property type="match status" value="1"/>
</dbReference>
<dbReference type="Gene3D" id="1.10.3720.10">
    <property type="entry name" value="MetI-like"/>
    <property type="match status" value="1"/>
</dbReference>
<evidence type="ECO:0000313" key="11">
    <source>
        <dbReference type="Proteomes" id="UP000072189"/>
    </source>
</evidence>
<feature type="transmembrane region" description="Helical" evidence="7">
    <location>
        <begin position="144"/>
        <end position="169"/>
    </location>
</feature>
<keyword evidence="4 7" id="KW-0812">Transmembrane</keyword>
<organism evidence="10 11">
    <name type="scientific">Microbacterium testaceum</name>
    <name type="common">Aureobacterium testaceum</name>
    <name type="synonym">Brevibacterium testaceum</name>
    <dbReference type="NCBI Taxonomy" id="2033"/>
    <lineage>
        <taxon>Bacteria</taxon>
        <taxon>Bacillati</taxon>
        <taxon>Actinomycetota</taxon>
        <taxon>Actinomycetes</taxon>
        <taxon>Micrococcales</taxon>
        <taxon>Microbacteriaceae</taxon>
        <taxon>Microbacterium</taxon>
    </lineage>
</organism>
<feature type="transmembrane region" description="Helical" evidence="7">
    <location>
        <begin position="278"/>
        <end position="297"/>
    </location>
</feature>
<reference evidence="10 11" key="1">
    <citation type="journal article" date="2016" name="Front. Microbiol.">
        <title>Genomic Resource of Rice Seed Associated Bacteria.</title>
        <authorList>
            <person name="Midha S."/>
            <person name="Bansal K."/>
            <person name="Sharma S."/>
            <person name="Kumar N."/>
            <person name="Patil P.P."/>
            <person name="Chaudhry V."/>
            <person name="Patil P.B."/>
        </authorList>
    </citation>
    <scope>NUCLEOTIDE SEQUENCE [LARGE SCALE GENOMIC DNA]</scope>
    <source>
        <strain evidence="10 11">RSA3</strain>
    </source>
</reference>
<dbReference type="SUPFAM" id="SSF161098">
    <property type="entry name" value="MetI-like"/>
    <property type="match status" value="1"/>
</dbReference>
<dbReference type="PANTHER" id="PTHR43744:SF12">
    <property type="entry name" value="ABC TRANSPORTER PERMEASE PROTEIN MG189-RELATED"/>
    <property type="match status" value="1"/>
</dbReference>
<name>A0A147F5A2_MICTE</name>
<comment type="similarity">
    <text evidence="7">Belongs to the binding-protein-dependent transport system permease family.</text>
</comment>
<dbReference type="PATRIC" id="fig|2033.4.peg.2656"/>
<feature type="domain" description="ABC transmembrane type-1" evidence="9">
    <location>
        <begin position="107"/>
        <end position="297"/>
    </location>
</feature>
<sequence length="313" mass="34350">MSTETLRQTHRPTPLSPATAVEGPRGGRRGRRRGQPASRGERLGLIGAYVAVIFAAVIFAAPLVYAFFSALKPSNEVLLAPPTLIGSEVRWQNFLEVFSFAPFTTYIANSFFVSIAGVLVVLVVSATAGYAFGRLRWPGRDIVFVLFLGTLMVPQEVLVIPMFVVMQWFGWVDTYQSLIFPWAFTAFGTFLMRQFFRGIPFELEEAARMDGAGPVRTFIQVILPLAGSALAVLAVFTFLNYWNSYLWPLVTVNDYNALGTLPIGLASFATQTGTRWDLQMAATIISMIPTTILVIALQKHLVKGIATSGLGGR</sequence>
<evidence type="ECO:0000313" key="10">
    <source>
        <dbReference type="EMBL" id="KTS09358.1"/>
    </source>
</evidence>
<evidence type="ECO:0000256" key="4">
    <source>
        <dbReference type="ARBA" id="ARBA00022692"/>
    </source>
</evidence>
<proteinExistence type="inferred from homology"/>
<evidence type="ECO:0000256" key="6">
    <source>
        <dbReference type="ARBA" id="ARBA00023136"/>
    </source>
</evidence>
<evidence type="ECO:0000259" key="9">
    <source>
        <dbReference type="PROSITE" id="PS50928"/>
    </source>
</evidence>
<protein>
    <submittedName>
        <fullName evidence="10">ABC transporter permease</fullName>
    </submittedName>
</protein>
<dbReference type="PROSITE" id="PS50928">
    <property type="entry name" value="ABC_TM1"/>
    <property type="match status" value="1"/>
</dbReference>